<name>A0AA47M5T6_MERPO</name>
<gene>
    <name evidence="1" type="ORF">N1851_030173</name>
</gene>
<accession>A0AA47M5T6</accession>
<protein>
    <recommendedName>
        <fullName evidence="3">F-box domain-containing protein</fullName>
    </recommendedName>
</protein>
<evidence type="ECO:0000313" key="2">
    <source>
        <dbReference type="Proteomes" id="UP001174136"/>
    </source>
</evidence>
<proteinExistence type="predicted"/>
<dbReference type="Proteomes" id="UP001174136">
    <property type="component" value="Unassembled WGS sequence"/>
</dbReference>
<reference evidence="1" key="1">
    <citation type="journal article" date="2023" name="Front. Mar. Sci.">
        <title>A new Merluccius polli reference genome to investigate the effects of global change in West African waters.</title>
        <authorList>
            <person name="Mateo J.L."/>
            <person name="Blanco-Fernandez C."/>
            <person name="Garcia-Vazquez E."/>
            <person name="Machado-Schiaffino G."/>
        </authorList>
    </citation>
    <scope>NUCLEOTIDE SEQUENCE</scope>
    <source>
        <strain evidence="1">C29</strain>
        <tissue evidence="1">Fin</tissue>
    </source>
</reference>
<comment type="caution">
    <text evidence="1">The sequence shown here is derived from an EMBL/GenBank/DDBJ whole genome shotgun (WGS) entry which is preliminary data.</text>
</comment>
<dbReference type="EMBL" id="JAOPHQ010005718">
    <property type="protein sequence ID" value="KAK0134263.1"/>
    <property type="molecule type" value="Genomic_DNA"/>
</dbReference>
<sequence>MRPQHCSLQPIYRIPKTMKRAHEVSMMLMAEDTQCHAPFCYRLINAIQMPTSVLYEILKEVVLQEGDKVFLTLALVCTTFRDIVSTNYLKRRAHFQWLDRYVGTGKRGVLQAVYILKPYIQDTAVTSAANCNSLDDTILFQGLPIENGENLRVGLLLSQHKGVGVCPGLLCCLKILNHVCSNLQIKYFNDKDNRFYNDKACIPRPKGLCECRNTHRLKIDEGLHGVTYCGPYSLSAYLENCRYAAGVLIDAPPLLGGNHSGPFKRAELMSPRPWLPGWLAGSLADCSFDFGDLQPPPLNHYCYFVVSLWLSFGAASGLSYSLSPGVRVRE</sequence>
<evidence type="ECO:0000313" key="1">
    <source>
        <dbReference type="EMBL" id="KAK0134263.1"/>
    </source>
</evidence>
<organism evidence="1 2">
    <name type="scientific">Merluccius polli</name>
    <name type="common">Benguela hake</name>
    <name type="synonym">Merluccius cadenati</name>
    <dbReference type="NCBI Taxonomy" id="89951"/>
    <lineage>
        <taxon>Eukaryota</taxon>
        <taxon>Metazoa</taxon>
        <taxon>Chordata</taxon>
        <taxon>Craniata</taxon>
        <taxon>Vertebrata</taxon>
        <taxon>Euteleostomi</taxon>
        <taxon>Actinopterygii</taxon>
        <taxon>Neopterygii</taxon>
        <taxon>Teleostei</taxon>
        <taxon>Neoteleostei</taxon>
        <taxon>Acanthomorphata</taxon>
        <taxon>Zeiogadaria</taxon>
        <taxon>Gadariae</taxon>
        <taxon>Gadiformes</taxon>
        <taxon>Gadoidei</taxon>
        <taxon>Merlucciidae</taxon>
        <taxon>Merluccius</taxon>
    </lineage>
</organism>
<evidence type="ECO:0008006" key="3">
    <source>
        <dbReference type="Google" id="ProtNLM"/>
    </source>
</evidence>
<dbReference type="AlphaFoldDB" id="A0AA47M5T6"/>
<keyword evidence="2" id="KW-1185">Reference proteome</keyword>